<evidence type="ECO:0000313" key="4">
    <source>
        <dbReference type="Proteomes" id="UP000019116"/>
    </source>
</evidence>
<dbReference type="GeneID" id="123186046"/>
<feature type="region of interest" description="Disordered" evidence="1">
    <location>
        <begin position="1"/>
        <end position="56"/>
    </location>
</feature>
<dbReference type="Gramene" id="TraesROB_scaffold_044805_01G000400.1">
    <property type="protein sequence ID" value="TraesROB_scaffold_044805_01G000400.1"/>
    <property type="gene ID" value="TraesROB_scaffold_044805_01G000400"/>
</dbReference>
<organism evidence="3">
    <name type="scientific">Triticum aestivum</name>
    <name type="common">Wheat</name>
    <dbReference type="NCBI Taxonomy" id="4565"/>
    <lineage>
        <taxon>Eukaryota</taxon>
        <taxon>Viridiplantae</taxon>
        <taxon>Streptophyta</taxon>
        <taxon>Embryophyta</taxon>
        <taxon>Tracheophyta</taxon>
        <taxon>Spermatophyta</taxon>
        <taxon>Magnoliopsida</taxon>
        <taxon>Liliopsida</taxon>
        <taxon>Poales</taxon>
        <taxon>Poaceae</taxon>
        <taxon>BOP clade</taxon>
        <taxon>Pooideae</taxon>
        <taxon>Triticodae</taxon>
        <taxon>Triticeae</taxon>
        <taxon>Triticinae</taxon>
        <taxon>Triticum</taxon>
    </lineage>
</organism>
<dbReference type="PaxDb" id="4565-Traes_2AL_AC9DFE7D2.2"/>
<keyword evidence="4" id="KW-1185">Reference proteome</keyword>
<sequence>MEETRHLVGVGPAPPGCYEAGARAKKAKDARSEESDDMATKTNYSAAAAASEDSRRLLEPKPMARPFVLPGLADEDEKAKSRRAALGRRRACNWLRLLLRSPPLHPPPDFRPKMSRSEIKALNHETVLQCLELYNSTHPGDEYEPAPGKVTRRGKLDNYGFWTHGNFVARRKRSGCFSFLPAPRTLFFFELIDRGDDDEVLTCIPLDEPVTEAYVFLGIPLGRGTRRNGESDCVCKTCYRRFHVPHAGLTRKCGCEDSKVERVCEMCYLDADVLHPFRGGFRFGHHQGSFVKRYCSYY</sequence>
<dbReference type="PANTHER" id="PTHR34710">
    <property type="entry name" value="OS03G0834100 PROTEIN"/>
    <property type="match status" value="1"/>
</dbReference>
<name>A0A3B6B4M9_WHEAT</name>
<dbReference type="Proteomes" id="UP000019116">
    <property type="component" value="Chromosome 2A"/>
</dbReference>
<dbReference type="RefSeq" id="XP_044453774.1">
    <property type="nucleotide sequence ID" value="XM_044597839.1"/>
</dbReference>
<dbReference type="Pfam" id="PF12274">
    <property type="entry name" value="DUF3615"/>
    <property type="match status" value="1"/>
</dbReference>
<evidence type="ECO:0000256" key="1">
    <source>
        <dbReference type="SAM" id="MobiDB-lite"/>
    </source>
</evidence>
<feature type="domain" description="DUF3615" evidence="2">
    <location>
        <begin position="129"/>
        <end position="241"/>
    </location>
</feature>
<accession>A0A3B6B4M9</accession>
<evidence type="ECO:0000313" key="3">
    <source>
        <dbReference type="EnsemblPlants" id="TraesCS2A02G451600.1"/>
    </source>
</evidence>
<dbReference type="InterPro" id="IPR022059">
    <property type="entry name" value="DUF3615"/>
</dbReference>
<proteinExistence type="predicted"/>
<dbReference type="OMA" id="SKGWIRI"/>
<dbReference type="Gramene" id="TraesWEE_scaffold_043071_01G000400.1">
    <property type="protein sequence ID" value="TraesWEE_scaffold_043071_01G000400.1"/>
    <property type="gene ID" value="TraesWEE_scaffold_043071_01G000400"/>
</dbReference>
<dbReference type="Gramene" id="TraesLAC2A03G00777380.1">
    <property type="protein sequence ID" value="TraesLAC2A03G00777380.1"/>
    <property type="gene ID" value="TraesLAC2A03G00777380"/>
</dbReference>
<dbReference type="Gramene" id="TraesCS2A03G1068400.1">
    <property type="protein sequence ID" value="TraesCS2A03G1068400.1.CDS"/>
    <property type="gene ID" value="TraesCS2A03G1068400"/>
</dbReference>
<evidence type="ECO:0000259" key="2">
    <source>
        <dbReference type="Pfam" id="PF12274"/>
    </source>
</evidence>
<dbReference type="EnsemblPlants" id="TraesCS2A02G451600.1">
    <property type="protein sequence ID" value="TraesCS2A02G451600.1"/>
    <property type="gene ID" value="TraesCS2A02G451600"/>
</dbReference>
<dbReference type="PANTHER" id="PTHR34710:SF18">
    <property type="entry name" value="OS05G0522700 PROTEIN"/>
    <property type="match status" value="1"/>
</dbReference>
<dbReference type="OrthoDB" id="663959at2759"/>
<protein>
    <recommendedName>
        <fullName evidence="2">DUF3615 domain-containing protein</fullName>
    </recommendedName>
</protein>
<dbReference type="Gramene" id="TraesJUL2A03G00778040.1">
    <property type="protein sequence ID" value="TraesJUL2A03G00778040.1"/>
    <property type="gene ID" value="TraesJUL2A03G00778040"/>
</dbReference>
<reference evidence="3" key="2">
    <citation type="submission" date="2018-10" db="UniProtKB">
        <authorList>
            <consortium name="EnsemblPlants"/>
        </authorList>
    </citation>
    <scope>IDENTIFICATION</scope>
</reference>
<dbReference type="Gramene" id="TraesNOR2A03G00783510.1">
    <property type="protein sequence ID" value="TraesNOR2A03G00783510.1"/>
    <property type="gene ID" value="TraesNOR2A03G00783510"/>
</dbReference>
<dbReference type="Gramene" id="TraesMAC2A03G00772290.1">
    <property type="protein sequence ID" value="TraesMAC2A03G00772290.1"/>
    <property type="gene ID" value="TraesMAC2A03G00772290"/>
</dbReference>
<dbReference type="Gramene" id="TraesCS2A02G451600.1">
    <property type="protein sequence ID" value="TraesCS2A02G451600.1"/>
    <property type="gene ID" value="TraesCS2A02G451600"/>
</dbReference>
<gene>
    <name evidence="3" type="primary">LOC123186046</name>
</gene>
<dbReference type="AlphaFoldDB" id="A0A3B6B4M9"/>
<dbReference type="Gramene" id="TraesSTA2A03G00771670.1">
    <property type="protein sequence ID" value="TraesSTA2A03G00771670.1"/>
    <property type="gene ID" value="TraesSTA2A03G00771670"/>
</dbReference>
<dbReference type="Gramene" id="TraesCLE_scaffold_158628_01G000100.1">
    <property type="protein sequence ID" value="TraesCLE_scaffold_158628_01G000100.1"/>
    <property type="gene ID" value="TraesCLE_scaffold_158628_01G000100"/>
</dbReference>
<dbReference type="Gramene" id="TraesJAG2A03G00773380.1">
    <property type="protein sequence ID" value="TraesJAG2A03G00773380.1"/>
    <property type="gene ID" value="TraesJAG2A03G00773380"/>
</dbReference>
<reference evidence="3" key="1">
    <citation type="submission" date="2018-08" db="EMBL/GenBank/DDBJ databases">
        <authorList>
            <person name="Rossello M."/>
        </authorList>
    </citation>
    <scope>NUCLEOTIDE SEQUENCE [LARGE SCALE GENOMIC DNA]</scope>
    <source>
        <strain evidence="3">cv. Chinese Spring</strain>
    </source>
</reference>